<dbReference type="Pfam" id="PF01243">
    <property type="entry name" value="PNPOx_N"/>
    <property type="match status" value="1"/>
</dbReference>
<gene>
    <name evidence="2" type="ORF">JCM9157_832</name>
</gene>
<protein>
    <submittedName>
        <fullName evidence="2">GTPase</fullName>
    </submittedName>
</protein>
<dbReference type="OrthoDB" id="2381603at2"/>
<sequence>MANRIESGLTDEILPLLQKEQYVLLSTIDFELGTPNVNAISWIYAPDAQTIRFTIDNRSRIIQNIKANEGVVLTLIANGSTYSIAGTAQIIVEKLEDVPLKLALLELDVKEVRDVMFYGAKMSTQPKYEKTYDAQAAAKLDHQVMQAMKRG</sequence>
<evidence type="ECO:0000313" key="2">
    <source>
        <dbReference type="EMBL" id="GAE33806.1"/>
    </source>
</evidence>
<dbReference type="RefSeq" id="WP_035662352.1">
    <property type="nucleotide sequence ID" value="NZ_BAUV01000004.1"/>
</dbReference>
<dbReference type="eggNOG" id="COG1853">
    <property type="taxonomic scope" value="Bacteria"/>
</dbReference>
<accession>W4QP02</accession>
<dbReference type="NCBIfam" id="NF005232">
    <property type="entry name" value="PRK06733.1"/>
    <property type="match status" value="1"/>
</dbReference>
<dbReference type="Gene3D" id="2.30.110.10">
    <property type="entry name" value="Electron Transport, Fmn-binding Protein, Chain A"/>
    <property type="match status" value="1"/>
</dbReference>
<keyword evidence="3" id="KW-1185">Reference proteome</keyword>
<dbReference type="SUPFAM" id="SSF50475">
    <property type="entry name" value="FMN-binding split barrel"/>
    <property type="match status" value="1"/>
</dbReference>
<reference evidence="2 3" key="1">
    <citation type="journal article" date="2014" name="Genome Announc.">
        <title>Draft Genome Sequences of Three Alkaliphilic Bacillus Strains, Bacillus wakoensis JCM 9140T, Bacillus akibai JCM 9157T, and Bacillus hemicellulosilyticus JCM 9152T.</title>
        <authorList>
            <person name="Yuki M."/>
            <person name="Oshima K."/>
            <person name="Suda W."/>
            <person name="Oshida Y."/>
            <person name="Kitamura K."/>
            <person name="Iida T."/>
            <person name="Hattori M."/>
            <person name="Ohkuma M."/>
        </authorList>
    </citation>
    <scope>NUCLEOTIDE SEQUENCE [LARGE SCALE GENOMIC DNA]</scope>
    <source>
        <strain evidence="2 3">JCM 9157</strain>
    </source>
</reference>
<feature type="domain" description="Pyridoxamine 5'-phosphate oxidase N-terminal" evidence="1">
    <location>
        <begin position="9"/>
        <end position="97"/>
    </location>
</feature>
<dbReference type="EMBL" id="BAUV01000004">
    <property type="protein sequence ID" value="GAE33806.1"/>
    <property type="molecule type" value="Genomic_DNA"/>
</dbReference>
<proteinExistence type="predicted"/>
<evidence type="ECO:0000259" key="1">
    <source>
        <dbReference type="Pfam" id="PF01243"/>
    </source>
</evidence>
<name>W4QP02_HALA3</name>
<dbReference type="InterPro" id="IPR011576">
    <property type="entry name" value="Pyridox_Oxase_N"/>
</dbReference>
<dbReference type="AlphaFoldDB" id="W4QP02"/>
<comment type="caution">
    <text evidence="2">The sequence shown here is derived from an EMBL/GenBank/DDBJ whole genome shotgun (WGS) entry which is preliminary data.</text>
</comment>
<evidence type="ECO:0000313" key="3">
    <source>
        <dbReference type="Proteomes" id="UP000018896"/>
    </source>
</evidence>
<dbReference type="Proteomes" id="UP000018896">
    <property type="component" value="Unassembled WGS sequence"/>
</dbReference>
<dbReference type="InterPro" id="IPR012349">
    <property type="entry name" value="Split_barrel_FMN-bd"/>
</dbReference>
<dbReference type="STRING" id="1236973.JCM9157_832"/>
<organism evidence="2 3">
    <name type="scientific">Halalkalibacter akibai (strain ATCC 43226 / DSM 21942 / CIP 109018 / JCM 9157 / 1139)</name>
    <name type="common">Bacillus akibai</name>
    <dbReference type="NCBI Taxonomy" id="1236973"/>
    <lineage>
        <taxon>Bacteria</taxon>
        <taxon>Bacillati</taxon>
        <taxon>Bacillota</taxon>
        <taxon>Bacilli</taxon>
        <taxon>Bacillales</taxon>
        <taxon>Bacillaceae</taxon>
        <taxon>Halalkalibacter</taxon>
    </lineage>
</organism>